<evidence type="ECO:0000313" key="7">
    <source>
        <dbReference type="EMBL" id="MFK7159891.1"/>
    </source>
</evidence>
<evidence type="ECO:0000256" key="4">
    <source>
        <dbReference type="ARBA" id="ARBA00023002"/>
    </source>
</evidence>
<dbReference type="EC" id="1.7.1.13" evidence="5"/>
<dbReference type="Proteomes" id="UP001621714">
    <property type="component" value="Unassembled WGS sequence"/>
</dbReference>
<sequence>MAHPDAADSPLGQATHYVNQYNPQLLFPLARDRGRLALGLQGDLPFSGWDIWNAYEISWLNARGKPLVRLAEFRFAADSTHIIESKSFKLYLNSFNLSHFKDESEVHACLTRDLSAASGAPVEATLMPVEAGLLPQPFQGVCLDALDIEVKHYTPAPQLLSSDPATSVEERLYSHLLKSNCPVTGQPDWASVMIHYRGPQIDPAGLLAYLISYREQGDFHEQCVEQIFIDLQRQCQPEMLSVYARYLRRGGLDINPWRTSEPGALPPAVRLLRQ</sequence>
<dbReference type="EMBL" id="JBANFI010000001">
    <property type="protein sequence ID" value="MFK7159891.1"/>
    <property type="molecule type" value="Genomic_DNA"/>
</dbReference>
<gene>
    <name evidence="5 7" type="primary">queF</name>
    <name evidence="7" type="ORF">V6U78_02410</name>
</gene>
<keyword evidence="4 5" id="KW-0560">Oxidoreductase</keyword>
<feature type="binding site" evidence="5">
    <location>
        <begin position="85"/>
        <end position="86"/>
    </location>
    <ligand>
        <name>NADPH</name>
        <dbReference type="ChEBI" id="CHEBI:57783"/>
    </ligand>
</feature>
<proteinExistence type="inferred from homology"/>
<feature type="active site" description="Thioimide intermediate" evidence="5">
    <location>
        <position position="181"/>
    </location>
</feature>
<feature type="domain" description="NADPH-dependent 7-cyano-7-deazaguanine reductase N-terminal" evidence="6">
    <location>
        <begin position="17"/>
        <end position="125"/>
    </location>
</feature>
<name>A0ABW8PV93_9GAMM</name>
<keyword evidence="2 5" id="KW-0671">Queuosine biosynthesis</keyword>
<dbReference type="SUPFAM" id="SSF55620">
    <property type="entry name" value="Tetrahydrobiopterin biosynthesis enzymes-like"/>
    <property type="match status" value="1"/>
</dbReference>
<accession>A0ABW8PV93</accession>
<dbReference type="HAMAP" id="MF_00817">
    <property type="entry name" value="QueF_type2"/>
    <property type="match status" value="1"/>
</dbReference>
<protein>
    <recommendedName>
        <fullName evidence="5">NADPH-dependent 7-cyano-7-deazaguanine reductase</fullName>
        <ecNumber evidence="5">1.7.1.13</ecNumber>
    </recommendedName>
    <alternativeName>
        <fullName evidence="5">7-cyano-7-carbaguanine reductase</fullName>
    </alternativeName>
    <alternativeName>
        <fullName evidence="5">NADPH-dependent nitrile oxidoreductase</fullName>
    </alternativeName>
    <alternativeName>
        <fullName evidence="5">PreQ(0) reductase</fullName>
    </alternativeName>
</protein>
<dbReference type="InterPro" id="IPR029500">
    <property type="entry name" value="QueF"/>
</dbReference>
<dbReference type="InterPro" id="IPR016428">
    <property type="entry name" value="QueF_type2"/>
</dbReference>
<feature type="binding site" evidence="5">
    <location>
        <begin position="249"/>
        <end position="250"/>
    </location>
    <ligand>
        <name>NADPH</name>
        <dbReference type="ChEBI" id="CHEBI:57783"/>
    </ligand>
</feature>
<dbReference type="Pfam" id="PF14489">
    <property type="entry name" value="QueF"/>
    <property type="match status" value="1"/>
</dbReference>
<evidence type="ECO:0000256" key="1">
    <source>
        <dbReference type="ARBA" id="ARBA00022490"/>
    </source>
</evidence>
<dbReference type="PANTHER" id="PTHR34354">
    <property type="entry name" value="NADPH-DEPENDENT 7-CYANO-7-DEAZAGUANINE REDUCTASE"/>
    <property type="match status" value="1"/>
</dbReference>
<dbReference type="InterPro" id="IPR029139">
    <property type="entry name" value="QueF_N"/>
</dbReference>
<evidence type="ECO:0000256" key="3">
    <source>
        <dbReference type="ARBA" id="ARBA00022857"/>
    </source>
</evidence>
<dbReference type="PANTHER" id="PTHR34354:SF1">
    <property type="entry name" value="NADPH-DEPENDENT 7-CYANO-7-DEAZAGUANINE REDUCTASE"/>
    <property type="match status" value="1"/>
</dbReference>
<dbReference type="Gene3D" id="3.30.1130.10">
    <property type="match status" value="2"/>
</dbReference>
<keyword evidence="8" id="KW-1185">Reference proteome</keyword>
<comment type="caution">
    <text evidence="7">The sequence shown here is derived from an EMBL/GenBank/DDBJ whole genome shotgun (WGS) entry which is preliminary data.</text>
</comment>
<comment type="function">
    <text evidence="5">Catalyzes the NADPH-dependent reduction of 7-cyano-7-deazaguanine (preQ0) to 7-aminomethyl-7-deazaguanine (preQ1).</text>
</comment>
<comment type="subcellular location">
    <subcellularLocation>
        <location evidence="5">Cytoplasm</location>
    </subcellularLocation>
</comment>
<comment type="catalytic activity">
    <reaction evidence="5">
        <text>7-aminomethyl-7-carbaguanine + 2 NADP(+) = 7-cyano-7-carbaguanine + 2 NADPH + 3 H(+)</text>
        <dbReference type="Rhea" id="RHEA:13409"/>
        <dbReference type="ChEBI" id="CHEBI:15378"/>
        <dbReference type="ChEBI" id="CHEBI:45075"/>
        <dbReference type="ChEBI" id="CHEBI:57783"/>
        <dbReference type="ChEBI" id="CHEBI:58349"/>
        <dbReference type="ChEBI" id="CHEBI:58703"/>
        <dbReference type="EC" id="1.7.1.13"/>
    </reaction>
</comment>
<evidence type="ECO:0000256" key="2">
    <source>
        <dbReference type="ARBA" id="ARBA00022785"/>
    </source>
</evidence>
<feature type="binding site" evidence="5">
    <location>
        <begin position="83"/>
        <end position="85"/>
    </location>
    <ligand>
        <name>substrate</name>
    </ligand>
</feature>
<dbReference type="NCBIfam" id="TIGR03138">
    <property type="entry name" value="QueF"/>
    <property type="match status" value="1"/>
</dbReference>
<evidence type="ECO:0000313" key="8">
    <source>
        <dbReference type="Proteomes" id="UP001621714"/>
    </source>
</evidence>
<dbReference type="InterPro" id="IPR043133">
    <property type="entry name" value="GTP-CH-I_C/QueF"/>
</dbReference>
<dbReference type="GO" id="GO:0033739">
    <property type="term" value="F:preQ1 synthase activity"/>
    <property type="evidence" value="ECO:0007669"/>
    <property type="project" value="UniProtKB-EC"/>
</dbReference>
<dbReference type="InterPro" id="IPR050084">
    <property type="entry name" value="NADPH_dep_7-cyano-7-deazaG_red"/>
</dbReference>
<organism evidence="7 8">
    <name type="scientific">Marinospirillum alkalitolerans</name>
    <dbReference type="NCBI Taxonomy" id="3123374"/>
    <lineage>
        <taxon>Bacteria</taxon>
        <taxon>Pseudomonadati</taxon>
        <taxon>Pseudomonadota</taxon>
        <taxon>Gammaproteobacteria</taxon>
        <taxon>Oceanospirillales</taxon>
        <taxon>Oceanospirillaceae</taxon>
        <taxon>Marinospirillum</taxon>
    </lineage>
</organism>
<feature type="active site" description="Proton donor" evidence="5">
    <location>
        <position position="188"/>
    </location>
</feature>
<feature type="binding site" evidence="5">
    <location>
        <begin position="220"/>
        <end position="221"/>
    </location>
    <ligand>
        <name>substrate</name>
    </ligand>
</feature>
<reference evidence="7 8" key="1">
    <citation type="submission" date="2024-02" db="EMBL/GenBank/DDBJ databases">
        <title>Marinospirillum sp. MEB 164 isolated from Lonar lake sediment.</title>
        <authorList>
            <person name="Joshi A."/>
            <person name="Thite S."/>
        </authorList>
    </citation>
    <scope>NUCLEOTIDE SEQUENCE [LARGE SCALE GENOMIC DNA]</scope>
    <source>
        <strain evidence="7 8">MEB164</strain>
    </source>
</reference>
<keyword evidence="1 5" id="KW-0963">Cytoplasm</keyword>
<dbReference type="PIRSF" id="PIRSF004750">
    <property type="entry name" value="Nitrile_oxidored_YqcD_prd"/>
    <property type="match status" value="1"/>
</dbReference>
<dbReference type="Pfam" id="PF14819">
    <property type="entry name" value="QueF_N"/>
    <property type="match status" value="1"/>
</dbReference>
<comment type="subunit">
    <text evidence="5">Homodimer.</text>
</comment>
<evidence type="ECO:0000259" key="6">
    <source>
        <dbReference type="Pfam" id="PF14819"/>
    </source>
</evidence>
<comment type="pathway">
    <text evidence="5">tRNA modification; tRNA-queuosine biosynthesis.</text>
</comment>
<keyword evidence="3 5" id="KW-0521">NADP</keyword>
<dbReference type="RefSeq" id="WP_405336821.1">
    <property type="nucleotide sequence ID" value="NZ_JBANFI010000001.1"/>
</dbReference>
<evidence type="ECO:0000256" key="5">
    <source>
        <dbReference type="HAMAP-Rule" id="MF_00817"/>
    </source>
</evidence>
<comment type="similarity">
    <text evidence="5">Belongs to the GTP cyclohydrolase I family. QueF type 2 subfamily.</text>
</comment>